<dbReference type="HOGENOM" id="CLU_138999_0_0_11"/>
<evidence type="ECO:0000313" key="1">
    <source>
        <dbReference type="EMBL" id="ADB31686.1"/>
    </source>
</evidence>
<proteinExistence type="predicted"/>
<dbReference type="AlphaFoldDB" id="D2PXP4"/>
<dbReference type="KEGG" id="kfl:Kfla_2618"/>
<reference evidence="1 2" key="2">
    <citation type="journal article" date="2010" name="Stand. Genomic Sci.">
        <title>Complete genome sequence of Kribbella flavida type strain (IFO 14399).</title>
        <authorList>
            <person name="Pukall R."/>
            <person name="Lapidus A."/>
            <person name="Glavina Del Rio T."/>
            <person name="Copeland A."/>
            <person name="Tice H."/>
            <person name="Cheng J.-F."/>
            <person name="Lucas S."/>
            <person name="Chen F."/>
            <person name="Nolan M."/>
            <person name="LaButti K."/>
            <person name="Pati A."/>
            <person name="Ivanova N."/>
            <person name="Mavrommatis K."/>
            <person name="Mikhailova N."/>
            <person name="Pitluck S."/>
            <person name="Bruce D."/>
            <person name="Goodwin L."/>
            <person name="Land M."/>
            <person name="Hauser L."/>
            <person name="Chang Y.-J."/>
            <person name="Jeffries C.D."/>
            <person name="Chen A."/>
            <person name="Palaniappan K."/>
            <person name="Chain P."/>
            <person name="Rohde M."/>
            <person name="Goeker M."/>
            <person name="Bristow J."/>
            <person name="Eisen J.A."/>
            <person name="Markowitz V."/>
            <person name="Hugenholtz P."/>
            <person name="Kyrpides N.C."/>
            <person name="Klenk H.-P."/>
            <person name="Brettin T."/>
        </authorList>
    </citation>
    <scope>NUCLEOTIDE SEQUENCE [LARGE SCALE GENOMIC DNA]</scope>
    <source>
        <strain evidence="2">DSM 17836 / JCM 10339 / NBRC 14399</strain>
    </source>
</reference>
<reference evidence="2" key="1">
    <citation type="submission" date="2009-09" db="EMBL/GenBank/DDBJ databases">
        <title>The complete genome of Kribbella flavida DSM 17836.</title>
        <authorList>
            <consortium name="US DOE Joint Genome Institute (JGI-PGF)"/>
            <person name="Lucas S."/>
            <person name="Copeland A."/>
            <person name="Lapidus A."/>
            <person name="Glavina del Rio T."/>
            <person name="Dalin E."/>
            <person name="Tice H."/>
            <person name="Bruce D."/>
            <person name="Goodwin L."/>
            <person name="Pitluck S."/>
            <person name="Kyrpides N."/>
            <person name="Mavromatis K."/>
            <person name="Ivanova N."/>
            <person name="Saunders E."/>
            <person name="Brettin T."/>
            <person name="Detter J.C."/>
            <person name="Han C."/>
            <person name="Larimer F."/>
            <person name="Land M."/>
            <person name="Hauser L."/>
            <person name="Markowitz V."/>
            <person name="Cheng J.-F."/>
            <person name="Hugenholtz P."/>
            <person name="Woyke T."/>
            <person name="Wu D."/>
            <person name="Pukall R."/>
            <person name="Klenk H.-P."/>
            <person name="Eisen J.A."/>
        </authorList>
    </citation>
    <scope>NUCLEOTIDE SEQUENCE [LARGE SCALE GENOMIC DNA]</scope>
    <source>
        <strain evidence="2">DSM 17836 / JCM 10339 / NBRC 14399</strain>
    </source>
</reference>
<dbReference type="eggNOG" id="ENOG50336JI">
    <property type="taxonomic scope" value="Bacteria"/>
</dbReference>
<name>D2PXP4_KRIFD</name>
<dbReference type="OrthoDB" id="4842880at2"/>
<organism evidence="1 2">
    <name type="scientific">Kribbella flavida (strain DSM 17836 / JCM 10339 / NBRC 14399)</name>
    <dbReference type="NCBI Taxonomy" id="479435"/>
    <lineage>
        <taxon>Bacteria</taxon>
        <taxon>Bacillati</taxon>
        <taxon>Actinomycetota</taxon>
        <taxon>Actinomycetes</taxon>
        <taxon>Propionibacteriales</taxon>
        <taxon>Kribbellaceae</taxon>
        <taxon>Kribbella</taxon>
    </lineage>
</organism>
<accession>D2PXP4</accession>
<gene>
    <name evidence="1" type="ordered locus">Kfla_2618</name>
</gene>
<sequence length="155" mass="16605">MAGVTKGDVRLGRGGKGLRVVVAVVGVGLLVNGSVRMTDDVWPFGPMSQYAMTVPDDASITFTRITALTDAGTSVDVPLNIEGAGVARAEIEARTGEIVKDPSLLQQVADGWARKHPDQPKYVKLELIRDTTQLVEGRVEGPPTAEVLATWQVRR</sequence>
<evidence type="ECO:0000313" key="2">
    <source>
        <dbReference type="Proteomes" id="UP000007967"/>
    </source>
</evidence>
<dbReference type="EMBL" id="CP001736">
    <property type="protein sequence ID" value="ADB31686.1"/>
    <property type="molecule type" value="Genomic_DNA"/>
</dbReference>
<dbReference type="RefSeq" id="WP_012920242.1">
    <property type="nucleotide sequence ID" value="NC_013729.1"/>
</dbReference>
<dbReference type="STRING" id="479435.Kfla_2618"/>
<keyword evidence="2" id="KW-1185">Reference proteome</keyword>
<dbReference type="Proteomes" id="UP000007967">
    <property type="component" value="Chromosome"/>
</dbReference>
<protein>
    <submittedName>
        <fullName evidence="1">Uncharacterized protein</fullName>
    </submittedName>
</protein>